<dbReference type="PANTHER" id="PTHR34366:SF2">
    <property type="entry name" value="OS07G0289901 PROTEIN"/>
    <property type="match status" value="1"/>
</dbReference>
<dbReference type="OrthoDB" id="1843925at2759"/>
<evidence type="ECO:0000313" key="2">
    <source>
        <dbReference type="EMBL" id="KMZ74839.1"/>
    </source>
</evidence>
<name>A0A0K9Q100_ZOSMR</name>
<gene>
    <name evidence="2" type="ORF">ZOSMA_121G00130</name>
</gene>
<dbReference type="EMBL" id="LFYR01000235">
    <property type="protein sequence ID" value="KMZ74839.1"/>
    <property type="molecule type" value="Genomic_DNA"/>
</dbReference>
<protein>
    <recommendedName>
        <fullName evidence="1">DUF7731 domain-containing protein</fullName>
    </recommendedName>
</protein>
<dbReference type="AlphaFoldDB" id="A0A0K9Q100"/>
<dbReference type="InterPro" id="IPR056633">
    <property type="entry name" value="DUF7731"/>
</dbReference>
<comment type="caution">
    <text evidence="2">The sequence shown here is derived from an EMBL/GenBank/DDBJ whole genome shotgun (WGS) entry which is preliminary data.</text>
</comment>
<organism evidence="2 3">
    <name type="scientific">Zostera marina</name>
    <name type="common">Eelgrass</name>
    <dbReference type="NCBI Taxonomy" id="29655"/>
    <lineage>
        <taxon>Eukaryota</taxon>
        <taxon>Viridiplantae</taxon>
        <taxon>Streptophyta</taxon>
        <taxon>Embryophyta</taxon>
        <taxon>Tracheophyta</taxon>
        <taxon>Spermatophyta</taxon>
        <taxon>Magnoliopsida</taxon>
        <taxon>Liliopsida</taxon>
        <taxon>Zosteraceae</taxon>
        <taxon>Zostera</taxon>
    </lineage>
</organism>
<accession>A0A0K9Q100</accession>
<dbReference type="Pfam" id="PF24865">
    <property type="entry name" value="DUF7731"/>
    <property type="match status" value="1"/>
</dbReference>
<feature type="domain" description="DUF7731" evidence="1">
    <location>
        <begin position="7"/>
        <end position="101"/>
    </location>
</feature>
<proteinExistence type="predicted"/>
<evidence type="ECO:0000259" key="1">
    <source>
        <dbReference type="Pfam" id="PF24865"/>
    </source>
</evidence>
<keyword evidence="3" id="KW-1185">Reference proteome</keyword>
<reference evidence="3" key="1">
    <citation type="journal article" date="2016" name="Nature">
        <title>The genome of the seagrass Zostera marina reveals angiosperm adaptation to the sea.</title>
        <authorList>
            <person name="Olsen J.L."/>
            <person name="Rouze P."/>
            <person name="Verhelst B."/>
            <person name="Lin Y.-C."/>
            <person name="Bayer T."/>
            <person name="Collen J."/>
            <person name="Dattolo E."/>
            <person name="De Paoli E."/>
            <person name="Dittami S."/>
            <person name="Maumus F."/>
            <person name="Michel G."/>
            <person name="Kersting A."/>
            <person name="Lauritano C."/>
            <person name="Lohaus R."/>
            <person name="Toepel M."/>
            <person name="Tonon T."/>
            <person name="Vanneste K."/>
            <person name="Amirebrahimi M."/>
            <person name="Brakel J."/>
            <person name="Bostroem C."/>
            <person name="Chovatia M."/>
            <person name="Grimwood J."/>
            <person name="Jenkins J.W."/>
            <person name="Jueterbock A."/>
            <person name="Mraz A."/>
            <person name="Stam W.T."/>
            <person name="Tice H."/>
            <person name="Bornberg-Bauer E."/>
            <person name="Green P.J."/>
            <person name="Pearson G.A."/>
            <person name="Procaccini G."/>
            <person name="Duarte C.M."/>
            <person name="Schmutz J."/>
            <person name="Reusch T.B.H."/>
            <person name="Van de Peer Y."/>
        </authorList>
    </citation>
    <scope>NUCLEOTIDE SEQUENCE [LARGE SCALE GENOMIC DNA]</scope>
    <source>
        <strain evidence="3">cv. Finnish</strain>
    </source>
</reference>
<dbReference type="PANTHER" id="PTHR34366">
    <property type="entry name" value="OS07G0289901 PROTEIN-RELATED"/>
    <property type="match status" value="1"/>
</dbReference>
<dbReference type="Proteomes" id="UP000036987">
    <property type="component" value="Unassembled WGS sequence"/>
</dbReference>
<evidence type="ECO:0000313" key="3">
    <source>
        <dbReference type="Proteomes" id="UP000036987"/>
    </source>
</evidence>
<sequence length="154" mass="17375">MVDGGPSEMIGRAVQCFSNNIYSRCQNSYRLSNDGSINVPPRATEEYCNGPCLSETELVLTCIDNLFNTYQFQNRASTRDIRDSLRRGCGHGERRGNFKMLGKTNGKWGWGSCFFGSDCDDEDKFDDCDKGDRLDTSLALFMVVISCLLMVWVF</sequence>